<name>A0A7E6EJ50_9MOLL</name>
<dbReference type="InterPro" id="IPR008266">
    <property type="entry name" value="Tyr_kinase_AS"/>
</dbReference>
<dbReference type="KEGG" id="osn:115229097"/>
<reference evidence="3" key="1">
    <citation type="submission" date="2025-08" db="UniProtKB">
        <authorList>
            <consortium name="RefSeq"/>
        </authorList>
    </citation>
    <scope>IDENTIFICATION</scope>
</reference>
<protein>
    <submittedName>
        <fullName evidence="3">Proto-oncogene tyrosine-protein kinase LCK-like</fullName>
    </submittedName>
</protein>
<gene>
    <name evidence="3" type="primary">LOC115229097</name>
</gene>
<dbReference type="PROSITE" id="PS00109">
    <property type="entry name" value="PROTEIN_KINASE_TYR"/>
    <property type="match status" value="1"/>
</dbReference>
<dbReference type="InterPro" id="IPR001245">
    <property type="entry name" value="Ser-Thr/Tyr_kinase_cat_dom"/>
</dbReference>
<dbReference type="PRINTS" id="PR00109">
    <property type="entry name" value="TYRKINASE"/>
</dbReference>
<dbReference type="Pfam" id="PF07714">
    <property type="entry name" value="PK_Tyr_Ser-Thr"/>
    <property type="match status" value="1"/>
</dbReference>
<organism evidence="2 3">
    <name type="scientific">Octopus sinensis</name>
    <name type="common">East Asian common octopus</name>
    <dbReference type="NCBI Taxonomy" id="2607531"/>
    <lineage>
        <taxon>Eukaryota</taxon>
        <taxon>Metazoa</taxon>
        <taxon>Spiralia</taxon>
        <taxon>Lophotrochozoa</taxon>
        <taxon>Mollusca</taxon>
        <taxon>Cephalopoda</taxon>
        <taxon>Coleoidea</taxon>
        <taxon>Octopodiformes</taxon>
        <taxon>Octopoda</taxon>
        <taxon>Incirrata</taxon>
        <taxon>Octopodidae</taxon>
        <taxon>Octopus</taxon>
    </lineage>
</organism>
<dbReference type="GO" id="GO:0005886">
    <property type="term" value="C:plasma membrane"/>
    <property type="evidence" value="ECO:0007669"/>
    <property type="project" value="TreeGrafter"/>
</dbReference>
<dbReference type="InterPro" id="IPR000719">
    <property type="entry name" value="Prot_kinase_dom"/>
</dbReference>
<dbReference type="GO" id="GO:0004714">
    <property type="term" value="F:transmembrane receptor protein tyrosine kinase activity"/>
    <property type="evidence" value="ECO:0007669"/>
    <property type="project" value="TreeGrafter"/>
</dbReference>
<dbReference type="SMART" id="SM00219">
    <property type="entry name" value="TyrKc"/>
    <property type="match status" value="1"/>
</dbReference>
<proteinExistence type="predicted"/>
<dbReference type="GO" id="GO:0007169">
    <property type="term" value="P:cell surface receptor protein tyrosine kinase signaling pathway"/>
    <property type="evidence" value="ECO:0007669"/>
    <property type="project" value="TreeGrafter"/>
</dbReference>
<dbReference type="GO" id="GO:0043235">
    <property type="term" value="C:receptor complex"/>
    <property type="evidence" value="ECO:0007669"/>
    <property type="project" value="TreeGrafter"/>
</dbReference>
<dbReference type="Proteomes" id="UP000515154">
    <property type="component" value="Unplaced"/>
</dbReference>
<dbReference type="PROSITE" id="PS50011">
    <property type="entry name" value="PROTEIN_KINASE_DOM"/>
    <property type="match status" value="1"/>
</dbReference>
<dbReference type="SUPFAM" id="SSF56112">
    <property type="entry name" value="Protein kinase-like (PK-like)"/>
    <property type="match status" value="1"/>
</dbReference>
<dbReference type="PANTHER" id="PTHR24416:SF611">
    <property type="entry name" value="TYROSINE-PROTEIN KINASE TRANSMEMBRANE RECEPTOR ROR"/>
    <property type="match status" value="1"/>
</dbReference>
<dbReference type="InterPro" id="IPR050122">
    <property type="entry name" value="RTK"/>
</dbReference>
<dbReference type="Gene3D" id="1.10.510.10">
    <property type="entry name" value="Transferase(Phosphotransferase) domain 1"/>
    <property type="match status" value="1"/>
</dbReference>
<feature type="domain" description="Protein kinase" evidence="1">
    <location>
        <begin position="1"/>
        <end position="152"/>
    </location>
</feature>
<evidence type="ECO:0000259" key="1">
    <source>
        <dbReference type="PROSITE" id="PS50011"/>
    </source>
</evidence>
<evidence type="ECO:0000313" key="2">
    <source>
        <dbReference type="Proteomes" id="UP000515154"/>
    </source>
</evidence>
<sequence>MCYLSDQGLIHRDLRTENVLVDKTFTCKIADFGLAKKTDNFQASEVKWTALEAATKGKFSTKSDIWSFGVLLWELVTFGDVPYKGAHFFKNQGMNGSEVLKQLKTGFRMKIPPDVPHNVPNEWYEQMLMCWDEEPMKRPNFHSLVDVFEAFCVGGKDYID</sequence>
<dbReference type="InterPro" id="IPR020635">
    <property type="entry name" value="Tyr_kinase_cat_dom"/>
</dbReference>
<evidence type="ECO:0000313" key="3">
    <source>
        <dbReference type="RefSeq" id="XP_036354995.1"/>
    </source>
</evidence>
<dbReference type="AlphaFoldDB" id="A0A7E6EJ50"/>
<dbReference type="InterPro" id="IPR011009">
    <property type="entry name" value="Kinase-like_dom_sf"/>
</dbReference>
<dbReference type="PANTHER" id="PTHR24416">
    <property type="entry name" value="TYROSINE-PROTEIN KINASE RECEPTOR"/>
    <property type="match status" value="1"/>
</dbReference>
<dbReference type="GO" id="GO:0005524">
    <property type="term" value="F:ATP binding"/>
    <property type="evidence" value="ECO:0007669"/>
    <property type="project" value="InterPro"/>
</dbReference>
<dbReference type="RefSeq" id="XP_036354995.1">
    <property type="nucleotide sequence ID" value="XM_036499102.1"/>
</dbReference>
<keyword evidence="2" id="KW-1185">Reference proteome</keyword>
<accession>A0A7E6EJ50</accession>